<dbReference type="GO" id="GO:0046872">
    <property type="term" value="F:metal ion binding"/>
    <property type="evidence" value="ECO:0007669"/>
    <property type="project" value="UniProtKB-KW"/>
</dbReference>
<dbReference type="SMART" id="SM01260">
    <property type="entry name" value="LANC_like"/>
    <property type="match status" value="1"/>
</dbReference>
<gene>
    <name evidence="3" type="ORF">IPI13_08670</name>
</gene>
<dbReference type="InterPro" id="IPR012341">
    <property type="entry name" value="6hp_glycosidase-like_sf"/>
</dbReference>
<feature type="region of interest" description="Disordered" evidence="2">
    <location>
        <begin position="178"/>
        <end position="198"/>
    </location>
</feature>
<dbReference type="PRINTS" id="PR01950">
    <property type="entry name" value="LANCSUPER"/>
</dbReference>
<dbReference type="InterPro" id="IPR007822">
    <property type="entry name" value="LANC-like"/>
</dbReference>
<accession>A0A935IQE9</accession>
<protein>
    <recommendedName>
        <fullName evidence="5">Lanthionine synthetase C-like protein</fullName>
    </recommendedName>
</protein>
<dbReference type="Gene3D" id="1.50.10.10">
    <property type="match status" value="1"/>
</dbReference>
<evidence type="ECO:0008006" key="5">
    <source>
        <dbReference type="Google" id="ProtNLM"/>
    </source>
</evidence>
<keyword evidence="1" id="KW-0862">Zinc</keyword>
<organism evidence="3 4">
    <name type="scientific">Candidatus Phosphoribacter hodrii</name>
    <dbReference type="NCBI Taxonomy" id="2953743"/>
    <lineage>
        <taxon>Bacteria</taxon>
        <taxon>Bacillati</taxon>
        <taxon>Actinomycetota</taxon>
        <taxon>Actinomycetes</taxon>
        <taxon>Micrococcales</taxon>
        <taxon>Dermatophilaceae</taxon>
        <taxon>Candidatus Phosphoribacter</taxon>
    </lineage>
</organism>
<dbReference type="GO" id="GO:0005975">
    <property type="term" value="P:carbohydrate metabolic process"/>
    <property type="evidence" value="ECO:0007669"/>
    <property type="project" value="InterPro"/>
</dbReference>
<dbReference type="Proteomes" id="UP000726105">
    <property type="component" value="Unassembled WGS sequence"/>
</dbReference>
<dbReference type="SUPFAM" id="SSF158745">
    <property type="entry name" value="LanC-like"/>
    <property type="match status" value="1"/>
</dbReference>
<proteinExistence type="predicted"/>
<feature type="compositionally biased region" description="Gly residues" evidence="2">
    <location>
        <begin position="180"/>
        <end position="191"/>
    </location>
</feature>
<dbReference type="AlphaFoldDB" id="A0A935IQE9"/>
<evidence type="ECO:0000313" key="3">
    <source>
        <dbReference type="EMBL" id="MBK7273231.1"/>
    </source>
</evidence>
<sequence>MSTSAVSTAEAVAERALGALVGAKVEDGSAVGWPAWALTDPSIPARMAVDDVTLYNGDAGIAWALAGLGQALDRRELTALAGRAATRVLGNPDALSGGGLLAGRAGGALAAYSIGLPGGAMSSPRRPMTCDLTDGAAGVLLAQVRTGAAPDHDLVRALARRASAQEVGWAWADALSESSGGEGSAGEGSAGDGDRGAPAPLLGLAHGASGVALALVESAAVAPEMRPALALAAGGLAWESGWFDPLQGWPDLRGDESTFPVWWCHGAAGMTAVRLRLLELAEQGVDLGMPLSSLRAQAHAGLELCTDHVEAAVVAAGAGELPSAGLTLCHGLGGALDALGYASQVTGDEAHRLLAADALGRVAGAMGEDPMQWPSGTREPGSSSLFLGLAGVAMIAARLAWPDAGVPCPSLLR</sequence>
<keyword evidence="1" id="KW-0479">Metal-binding</keyword>
<reference evidence="3 4" key="1">
    <citation type="submission" date="2020-10" db="EMBL/GenBank/DDBJ databases">
        <title>Connecting structure to function with the recovery of over 1000 high-quality activated sludge metagenome-assembled genomes encoding full-length rRNA genes using long-read sequencing.</title>
        <authorList>
            <person name="Singleton C.M."/>
            <person name="Petriglieri F."/>
            <person name="Kristensen J.M."/>
            <person name="Kirkegaard R.H."/>
            <person name="Michaelsen T.Y."/>
            <person name="Andersen M.H."/>
            <person name="Karst S.M."/>
            <person name="Dueholm M.S."/>
            <person name="Nielsen P.H."/>
            <person name="Albertsen M."/>
        </authorList>
    </citation>
    <scope>NUCLEOTIDE SEQUENCE [LARGE SCALE GENOMIC DNA]</scope>
    <source>
        <strain evidence="3">Ega_18-Q3-R5-49_MAXAC.001</strain>
    </source>
</reference>
<dbReference type="GO" id="GO:0031179">
    <property type="term" value="P:peptide modification"/>
    <property type="evidence" value="ECO:0007669"/>
    <property type="project" value="InterPro"/>
</dbReference>
<evidence type="ECO:0000256" key="2">
    <source>
        <dbReference type="SAM" id="MobiDB-lite"/>
    </source>
</evidence>
<evidence type="ECO:0000313" key="4">
    <source>
        <dbReference type="Proteomes" id="UP000726105"/>
    </source>
</evidence>
<feature type="binding site" evidence="1">
    <location>
        <position position="264"/>
    </location>
    <ligand>
        <name>Zn(2+)</name>
        <dbReference type="ChEBI" id="CHEBI:29105"/>
    </ligand>
</feature>
<comment type="caution">
    <text evidence="3">The sequence shown here is derived from an EMBL/GenBank/DDBJ whole genome shotgun (WGS) entry which is preliminary data.</text>
</comment>
<evidence type="ECO:0000256" key="1">
    <source>
        <dbReference type="PIRSR" id="PIRSR607822-1"/>
    </source>
</evidence>
<dbReference type="Pfam" id="PF05147">
    <property type="entry name" value="LANC_like"/>
    <property type="match status" value="1"/>
</dbReference>
<name>A0A935IQE9_9MICO</name>
<dbReference type="EMBL" id="JADJIB010000003">
    <property type="protein sequence ID" value="MBK7273231.1"/>
    <property type="molecule type" value="Genomic_DNA"/>
</dbReference>